<gene>
    <name evidence="1" type="ORF">S01H1_47802</name>
</gene>
<name>X0W1H8_9ZZZZ</name>
<proteinExistence type="predicted"/>
<feature type="non-terminal residue" evidence="1">
    <location>
        <position position="1"/>
    </location>
</feature>
<comment type="caution">
    <text evidence="1">The sequence shown here is derived from an EMBL/GenBank/DDBJ whole genome shotgun (WGS) entry which is preliminary data.</text>
</comment>
<dbReference type="EMBL" id="BARS01030659">
    <property type="protein sequence ID" value="GAG24400.1"/>
    <property type="molecule type" value="Genomic_DNA"/>
</dbReference>
<protein>
    <submittedName>
        <fullName evidence="1">Uncharacterized protein</fullName>
    </submittedName>
</protein>
<reference evidence="1" key="1">
    <citation type="journal article" date="2014" name="Front. Microbiol.">
        <title>High frequency of phylogenetically diverse reductive dehalogenase-homologous genes in deep subseafloor sedimentary metagenomes.</title>
        <authorList>
            <person name="Kawai M."/>
            <person name="Futagami T."/>
            <person name="Toyoda A."/>
            <person name="Takaki Y."/>
            <person name="Nishi S."/>
            <person name="Hori S."/>
            <person name="Arai W."/>
            <person name="Tsubouchi T."/>
            <person name="Morono Y."/>
            <person name="Uchiyama I."/>
            <person name="Ito T."/>
            <person name="Fujiyama A."/>
            <person name="Inagaki F."/>
            <person name="Takami H."/>
        </authorList>
    </citation>
    <scope>NUCLEOTIDE SEQUENCE</scope>
    <source>
        <strain evidence="1">Expedition CK06-06</strain>
    </source>
</reference>
<feature type="non-terminal residue" evidence="1">
    <location>
        <position position="262"/>
    </location>
</feature>
<accession>X0W1H8</accession>
<sequence>SVIDSRTQIQVSSGITYDYDSGDSIVFVVDSSRLTARSATTLSADAAAAASSFSVASAADFKKGDKLILISDDDTDRGKWEEITIQSISNNTITIAGTLTNTYDSGDTVYHKGLVTIQGSDDAGATWARIFQRDADARITDVTFVSETLKFAGSGTSGKIRIELERTNYEGETVKLYDIGIAYRDPKRFEIVQYDNNNVRLYNYSGETANVRLDVLTSGMAGGNSGTVSLAAAVADVDRDPYPSIFINDTGGGDLFRLQTDE</sequence>
<evidence type="ECO:0000313" key="1">
    <source>
        <dbReference type="EMBL" id="GAG24400.1"/>
    </source>
</evidence>
<dbReference type="AlphaFoldDB" id="X0W1H8"/>
<organism evidence="1">
    <name type="scientific">marine sediment metagenome</name>
    <dbReference type="NCBI Taxonomy" id="412755"/>
    <lineage>
        <taxon>unclassified sequences</taxon>
        <taxon>metagenomes</taxon>
        <taxon>ecological metagenomes</taxon>
    </lineage>
</organism>